<dbReference type="EMBL" id="WELI01000001">
    <property type="protein sequence ID" value="KAB7732638.1"/>
    <property type="molecule type" value="Genomic_DNA"/>
</dbReference>
<dbReference type="Proteomes" id="UP000488299">
    <property type="component" value="Unassembled WGS sequence"/>
</dbReference>
<dbReference type="Pfam" id="PF01464">
    <property type="entry name" value="SLT"/>
    <property type="match status" value="1"/>
</dbReference>
<dbReference type="PROSITE" id="PS00922">
    <property type="entry name" value="TRANSGLYCOSYLASE"/>
    <property type="match status" value="1"/>
</dbReference>
<dbReference type="PROSITE" id="PS51782">
    <property type="entry name" value="LYSM"/>
    <property type="match status" value="2"/>
</dbReference>
<dbReference type="GO" id="GO:0000270">
    <property type="term" value="P:peptidoglycan metabolic process"/>
    <property type="evidence" value="ECO:0007669"/>
    <property type="project" value="InterPro"/>
</dbReference>
<dbReference type="InterPro" id="IPR008258">
    <property type="entry name" value="Transglycosylase_SLT_dom_1"/>
</dbReference>
<feature type="domain" description="LysM" evidence="3">
    <location>
        <begin position="392"/>
        <end position="435"/>
    </location>
</feature>
<dbReference type="CDD" id="cd00118">
    <property type="entry name" value="LysM"/>
    <property type="match status" value="2"/>
</dbReference>
<feature type="domain" description="LysM" evidence="3">
    <location>
        <begin position="470"/>
        <end position="514"/>
    </location>
</feature>
<evidence type="ECO:0000313" key="5">
    <source>
        <dbReference type="Proteomes" id="UP000488299"/>
    </source>
</evidence>
<dbReference type="SUPFAM" id="SSF54106">
    <property type="entry name" value="LysM domain"/>
    <property type="match status" value="2"/>
</dbReference>
<keyword evidence="2" id="KW-0732">Signal</keyword>
<dbReference type="Gene3D" id="3.10.350.10">
    <property type="entry name" value="LysM domain"/>
    <property type="match status" value="2"/>
</dbReference>
<dbReference type="CDD" id="cd16894">
    <property type="entry name" value="MltD-like"/>
    <property type="match status" value="1"/>
</dbReference>
<evidence type="ECO:0000256" key="1">
    <source>
        <dbReference type="ARBA" id="ARBA00007734"/>
    </source>
</evidence>
<dbReference type="InterPro" id="IPR000189">
    <property type="entry name" value="Transglyc_AS"/>
</dbReference>
<dbReference type="InterPro" id="IPR018392">
    <property type="entry name" value="LysM"/>
</dbReference>
<keyword evidence="5" id="KW-1185">Reference proteome</keyword>
<dbReference type="Pfam" id="PF01476">
    <property type="entry name" value="LysM"/>
    <property type="match status" value="2"/>
</dbReference>
<dbReference type="RefSeq" id="WP_152122114.1">
    <property type="nucleotide sequence ID" value="NZ_WELI01000001.1"/>
</dbReference>
<dbReference type="InterPro" id="IPR036779">
    <property type="entry name" value="LysM_dom_sf"/>
</dbReference>
<dbReference type="PANTHER" id="PTHR37423">
    <property type="entry name" value="SOLUBLE LYTIC MUREIN TRANSGLYCOSYLASE-RELATED"/>
    <property type="match status" value="1"/>
</dbReference>
<organism evidence="4 5">
    <name type="scientific">Rudanella paleaurantiibacter</name>
    <dbReference type="NCBI Taxonomy" id="2614655"/>
    <lineage>
        <taxon>Bacteria</taxon>
        <taxon>Pseudomonadati</taxon>
        <taxon>Bacteroidota</taxon>
        <taxon>Cytophagia</taxon>
        <taxon>Cytophagales</taxon>
        <taxon>Cytophagaceae</taxon>
        <taxon>Rudanella</taxon>
    </lineage>
</organism>
<gene>
    <name evidence="4" type="ORF">F5984_01390</name>
</gene>
<dbReference type="GO" id="GO:0016020">
    <property type="term" value="C:membrane"/>
    <property type="evidence" value="ECO:0007669"/>
    <property type="project" value="InterPro"/>
</dbReference>
<dbReference type="AlphaFoldDB" id="A0A7J5U469"/>
<feature type="chain" id="PRO_5029540704" evidence="2">
    <location>
        <begin position="21"/>
        <end position="515"/>
    </location>
</feature>
<dbReference type="SMART" id="SM00257">
    <property type="entry name" value="LysM"/>
    <property type="match status" value="3"/>
</dbReference>
<protein>
    <submittedName>
        <fullName evidence="4">LysM peptidoglycan-binding domain-containing protein</fullName>
    </submittedName>
</protein>
<comment type="similarity">
    <text evidence="1">Belongs to the transglycosylase Slt family.</text>
</comment>
<accession>A0A7J5U469</accession>
<reference evidence="4 5" key="1">
    <citation type="submission" date="2019-10" db="EMBL/GenBank/DDBJ databases">
        <title>Rudanella paleaurantiibacter sp. nov., isolated from sludge.</title>
        <authorList>
            <person name="Xu S.Q."/>
        </authorList>
    </citation>
    <scope>NUCLEOTIDE SEQUENCE [LARGE SCALE GENOMIC DNA]</scope>
    <source>
        <strain evidence="4 5">HX-22-17</strain>
    </source>
</reference>
<name>A0A7J5U469_9BACT</name>
<dbReference type="GO" id="GO:0008933">
    <property type="term" value="F:peptidoglycan lytic transglycosylase activity"/>
    <property type="evidence" value="ECO:0007669"/>
    <property type="project" value="InterPro"/>
</dbReference>
<sequence>MRKAAVVIVSLLGFSTVCLAARPFVADTTRTDSVVVVEEYTSTPSVPAALLQERLPKLQKTIPLPYHKTVHGFVDHFLFRKPSYTRTMLERMPMFFPLYERLLAQYNLPDELKYLSIVESGLNPRAVSHAGAGGLWQFMPGTGRDMRLYQDDYVDERMEPVKATEAACKYLRDLYRIFGNWPLALAAYNSGPGTVKRAMRRSGGDSFWTTYDYLPKETRAYVPQFIAFTYVINYAADHGITPEAPDYPIPFDTIHVNNYFNVVTFAKQTGIPVSDMQKLNPHITTGVLPPYTRNFMLRVPSDQFAYFERHRKAILDSASRIPNVMDHILLADTEGVQYDALKQVQDNDRFSLSRLSAQQPTTLLASNAPVLSDDEPAPDDVDEVLVQKPKKITYVVKKGEGLFRVAERFGVELYDLKKWNKLTSNTVAVGQKLIILKDVGETQAEALADQGTPKATKTKSVAARKPIKTRYHRVQQGDTLWNIAQRYDGLTIEQLKKVNKIRGNALKPGQKLIVG</sequence>
<proteinExistence type="inferred from homology"/>
<evidence type="ECO:0000256" key="2">
    <source>
        <dbReference type="SAM" id="SignalP"/>
    </source>
</evidence>
<dbReference type="PANTHER" id="PTHR37423:SF2">
    <property type="entry name" value="MEMBRANE-BOUND LYTIC MUREIN TRANSGLYCOSYLASE C"/>
    <property type="match status" value="1"/>
</dbReference>
<feature type="signal peptide" evidence="2">
    <location>
        <begin position="1"/>
        <end position="20"/>
    </location>
</feature>
<evidence type="ECO:0000313" key="4">
    <source>
        <dbReference type="EMBL" id="KAB7732638.1"/>
    </source>
</evidence>
<dbReference type="InterPro" id="IPR023346">
    <property type="entry name" value="Lysozyme-like_dom_sf"/>
</dbReference>
<dbReference type="Gene3D" id="1.10.530.10">
    <property type="match status" value="1"/>
</dbReference>
<evidence type="ECO:0000259" key="3">
    <source>
        <dbReference type="PROSITE" id="PS51782"/>
    </source>
</evidence>
<comment type="caution">
    <text evidence="4">The sequence shown here is derived from an EMBL/GenBank/DDBJ whole genome shotgun (WGS) entry which is preliminary data.</text>
</comment>
<dbReference type="SUPFAM" id="SSF53955">
    <property type="entry name" value="Lysozyme-like"/>
    <property type="match status" value="1"/>
</dbReference>